<dbReference type="GO" id="GO:0006355">
    <property type="term" value="P:regulation of DNA-templated transcription"/>
    <property type="evidence" value="ECO:0007669"/>
    <property type="project" value="InterPro"/>
</dbReference>
<dbReference type="InterPro" id="IPR041657">
    <property type="entry name" value="HTH_17"/>
</dbReference>
<reference evidence="2" key="1">
    <citation type="journal article" date="2021" name="PeerJ">
        <title>Extensive microbial diversity within the chicken gut microbiome revealed by metagenomics and culture.</title>
        <authorList>
            <person name="Gilroy R."/>
            <person name="Ravi A."/>
            <person name="Getino M."/>
            <person name="Pursley I."/>
            <person name="Horton D.L."/>
            <person name="Alikhan N.F."/>
            <person name="Baker D."/>
            <person name="Gharbi K."/>
            <person name="Hall N."/>
            <person name="Watson M."/>
            <person name="Adriaenssens E.M."/>
            <person name="Foster-Nyarko E."/>
            <person name="Jarju S."/>
            <person name="Secka A."/>
            <person name="Antonio M."/>
            <person name="Oren A."/>
            <person name="Chaudhuri R.R."/>
            <person name="La Ragione R."/>
            <person name="Hildebrand F."/>
            <person name="Pallen M.J."/>
        </authorList>
    </citation>
    <scope>NUCLEOTIDE SEQUENCE</scope>
    <source>
        <strain evidence="2">CHK171-505</strain>
    </source>
</reference>
<name>A0A9D2KXB4_9LACT</name>
<dbReference type="InterPro" id="IPR000551">
    <property type="entry name" value="MerR-type_HTH_dom"/>
</dbReference>
<dbReference type="Pfam" id="PF12728">
    <property type="entry name" value="HTH_17"/>
    <property type="match status" value="1"/>
</dbReference>
<evidence type="ECO:0000313" key="2">
    <source>
        <dbReference type="EMBL" id="HJA89220.1"/>
    </source>
</evidence>
<sequence length="155" mass="17988">MIQSMDEEYYTVEEVAGKIGVTSRTIRNYLKQGKLKGRKIGGRWRFSSEDIESFLSNQSNNFESIEDPIELFISNRNLTKGEARTLFVLDFENTDFNIESIKERTLNEYNNVYQGVGRELFYRRISPTTASIVLIGNPLYVTRFSSWISDMISEI</sequence>
<comment type="caution">
    <text evidence="2">The sequence shown here is derived from an EMBL/GenBank/DDBJ whole genome shotgun (WGS) entry which is preliminary data.</text>
</comment>
<dbReference type="PROSITE" id="PS50937">
    <property type="entry name" value="HTH_MERR_2"/>
    <property type="match status" value="1"/>
</dbReference>
<accession>A0A9D2KXB4</accession>
<proteinExistence type="predicted"/>
<dbReference type="Gene3D" id="1.10.1660.10">
    <property type="match status" value="1"/>
</dbReference>
<organism evidence="2 3">
    <name type="scientific">Candidatus Jeotgalibaca merdavium</name>
    <dbReference type="NCBI Taxonomy" id="2838627"/>
    <lineage>
        <taxon>Bacteria</taxon>
        <taxon>Bacillati</taxon>
        <taxon>Bacillota</taxon>
        <taxon>Bacilli</taxon>
        <taxon>Lactobacillales</taxon>
        <taxon>Carnobacteriaceae</taxon>
        <taxon>Jeotgalibaca</taxon>
    </lineage>
</organism>
<reference evidence="2" key="2">
    <citation type="submission" date="2021-04" db="EMBL/GenBank/DDBJ databases">
        <authorList>
            <person name="Gilroy R."/>
        </authorList>
    </citation>
    <scope>NUCLEOTIDE SEQUENCE</scope>
    <source>
        <strain evidence="2">CHK171-505</strain>
    </source>
</reference>
<evidence type="ECO:0000259" key="1">
    <source>
        <dbReference type="PROSITE" id="PS50937"/>
    </source>
</evidence>
<dbReference type="Proteomes" id="UP000886856">
    <property type="component" value="Unassembled WGS sequence"/>
</dbReference>
<feature type="domain" description="HTH merR-type" evidence="1">
    <location>
        <begin position="9"/>
        <end position="52"/>
    </location>
</feature>
<dbReference type="SUPFAM" id="SSF46955">
    <property type="entry name" value="Putative DNA-binding domain"/>
    <property type="match status" value="1"/>
</dbReference>
<dbReference type="NCBIfam" id="TIGR01764">
    <property type="entry name" value="excise"/>
    <property type="match status" value="1"/>
</dbReference>
<dbReference type="InterPro" id="IPR009061">
    <property type="entry name" value="DNA-bd_dom_put_sf"/>
</dbReference>
<dbReference type="EMBL" id="DWYW01000007">
    <property type="protein sequence ID" value="HJA89220.1"/>
    <property type="molecule type" value="Genomic_DNA"/>
</dbReference>
<dbReference type="InterPro" id="IPR010093">
    <property type="entry name" value="SinI_DNA-bd"/>
</dbReference>
<dbReference type="GO" id="GO:0003677">
    <property type="term" value="F:DNA binding"/>
    <property type="evidence" value="ECO:0007669"/>
    <property type="project" value="InterPro"/>
</dbReference>
<dbReference type="AlphaFoldDB" id="A0A9D2KXB4"/>
<evidence type="ECO:0000313" key="3">
    <source>
        <dbReference type="Proteomes" id="UP000886856"/>
    </source>
</evidence>
<protein>
    <submittedName>
        <fullName evidence="2">Helix-turn-helix domain-containing protein</fullName>
    </submittedName>
</protein>
<gene>
    <name evidence="2" type="ORF">H9948_00325</name>
</gene>